<dbReference type="InterPro" id="IPR019613">
    <property type="entry name" value="DUF4198"/>
</dbReference>
<dbReference type="KEGG" id="mmr:Mmar10_0217"/>
<dbReference type="Proteomes" id="UP000001964">
    <property type="component" value="Chromosome"/>
</dbReference>
<dbReference type="EMBL" id="CP000449">
    <property type="protein sequence ID" value="ABI64512.1"/>
    <property type="molecule type" value="Genomic_DNA"/>
</dbReference>
<name>Q0AT75_MARMM</name>
<evidence type="ECO:0000313" key="2">
    <source>
        <dbReference type="EMBL" id="ABI64512.1"/>
    </source>
</evidence>
<proteinExistence type="predicted"/>
<evidence type="ECO:0000313" key="3">
    <source>
        <dbReference type="Proteomes" id="UP000001964"/>
    </source>
</evidence>
<reference evidence="2 3" key="1">
    <citation type="submission" date="2006-08" db="EMBL/GenBank/DDBJ databases">
        <title>Complete sequence of Maricaulis maris MCS10.</title>
        <authorList>
            <consortium name="US DOE Joint Genome Institute"/>
            <person name="Copeland A."/>
            <person name="Lucas S."/>
            <person name="Lapidus A."/>
            <person name="Barry K."/>
            <person name="Detter J.C."/>
            <person name="Glavina del Rio T."/>
            <person name="Hammon N."/>
            <person name="Israni S."/>
            <person name="Dalin E."/>
            <person name="Tice H."/>
            <person name="Pitluck S."/>
            <person name="Saunders E."/>
            <person name="Brettin T."/>
            <person name="Bruce D."/>
            <person name="Han C."/>
            <person name="Tapia R."/>
            <person name="Gilna P."/>
            <person name="Schmutz J."/>
            <person name="Larimer F."/>
            <person name="Land M."/>
            <person name="Hauser L."/>
            <person name="Kyrpides N."/>
            <person name="Mikhailova N."/>
            <person name="Viollier P."/>
            <person name="Stephens C."/>
            <person name="Richardson P."/>
        </authorList>
    </citation>
    <scope>NUCLEOTIDE SEQUENCE [LARGE SCALE GENOMIC DNA]</scope>
    <source>
        <strain evidence="2 3">MCS10</strain>
    </source>
</reference>
<dbReference type="Pfam" id="PF10670">
    <property type="entry name" value="DUF4198"/>
    <property type="match status" value="1"/>
</dbReference>
<evidence type="ECO:0000256" key="1">
    <source>
        <dbReference type="SAM" id="MobiDB-lite"/>
    </source>
</evidence>
<feature type="region of interest" description="Disordered" evidence="1">
    <location>
        <begin position="1"/>
        <end position="21"/>
    </location>
</feature>
<gene>
    <name evidence="2" type="ordered locus">Mmar10_0217</name>
</gene>
<sequence precursor="true">MESTNMELHASKHRNSSRTATNRGRLWAASALSALLFGAPAFAHKTFLASERHLWGSGDTVEVELTSALEFPNIEYGPTLDRISFTSVLVANTQVQNVAFEEGQTALTVSFEAAESGFSVVAMSTHPRSGEISPEGAAAYFDEIDAELAVRQAFEDLPGSPPLNRSYSKHTKVFLCVDTCERGQEARQTPLGQALEFVGVADEARSFALVRHGEAVANQRVTIYSDRGEHTAAVTDERGVVRVDPSFSGVVLLSAIWITAPDEPSGVYHSDQATLTVLIPTS</sequence>
<accession>Q0AT75</accession>
<dbReference type="eggNOG" id="COG5266">
    <property type="taxonomic scope" value="Bacteria"/>
</dbReference>
<dbReference type="OrthoDB" id="6383383at2"/>
<dbReference type="AlphaFoldDB" id="Q0AT75"/>
<evidence type="ECO:0008006" key="4">
    <source>
        <dbReference type="Google" id="ProtNLM"/>
    </source>
</evidence>
<organism evidence="2 3">
    <name type="scientific">Maricaulis maris (strain MCS10)</name>
    <name type="common">Caulobacter maris</name>
    <dbReference type="NCBI Taxonomy" id="394221"/>
    <lineage>
        <taxon>Bacteria</taxon>
        <taxon>Pseudomonadati</taxon>
        <taxon>Pseudomonadota</taxon>
        <taxon>Alphaproteobacteria</taxon>
        <taxon>Maricaulales</taxon>
        <taxon>Maricaulaceae</taxon>
        <taxon>Maricaulis</taxon>
    </lineage>
</organism>
<keyword evidence="3" id="KW-1185">Reference proteome</keyword>
<dbReference type="STRING" id="394221.Mmar10_0217"/>
<protein>
    <recommendedName>
        <fullName evidence="4">DUF4198 domain-containing protein</fullName>
    </recommendedName>
</protein>
<dbReference type="HOGENOM" id="CLU_986261_0_0_5"/>